<comment type="subcellular location">
    <subcellularLocation>
        <location evidence="2">Cytoplasm</location>
    </subcellularLocation>
    <subcellularLocation>
        <location evidence="1">Nucleus</location>
    </subcellularLocation>
</comment>
<dbReference type="InterPro" id="IPR044421">
    <property type="entry name" value="SMYD4_SET"/>
</dbReference>
<proteinExistence type="predicted"/>
<dbReference type="GO" id="GO:0032259">
    <property type="term" value="P:methylation"/>
    <property type="evidence" value="ECO:0007669"/>
    <property type="project" value="UniProtKB-KW"/>
</dbReference>
<dbReference type="GO" id="GO:0005634">
    <property type="term" value="C:nucleus"/>
    <property type="evidence" value="ECO:0007669"/>
    <property type="project" value="UniProtKB-SubCell"/>
</dbReference>
<evidence type="ECO:0000256" key="4">
    <source>
        <dbReference type="ARBA" id="ARBA00022603"/>
    </source>
</evidence>
<evidence type="ECO:0000259" key="9">
    <source>
        <dbReference type="PROSITE" id="PS50280"/>
    </source>
</evidence>
<dbReference type="Gene3D" id="2.170.270.10">
    <property type="entry name" value="SET domain"/>
    <property type="match status" value="1"/>
</dbReference>
<evidence type="ECO:0000256" key="5">
    <source>
        <dbReference type="ARBA" id="ARBA00022679"/>
    </source>
</evidence>
<keyword evidence="5" id="KW-0808">Transferase</keyword>
<reference evidence="10 11" key="1">
    <citation type="submission" date="2017-06" db="EMBL/GenBank/DDBJ databases">
        <title>A platform for efficient transgenesis in Macrostomum lignano, a flatworm model organism for stem cell research.</title>
        <authorList>
            <person name="Berezikov E."/>
        </authorList>
    </citation>
    <scope>NUCLEOTIDE SEQUENCE [LARGE SCALE GENOMIC DNA]</scope>
    <source>
        <strain evidence="10">DV1</strain>
        <tissue evidence="10">Whole organism</tissue>
    </source>
</reference>
<dbReference type="AlphaFoldDB" id="A0A267E0P7"/>
<dbReference type="Gene3D" id="6.10.140.2220">
    <property type="match status" value="1"/>
</dbReference>
<keyword evidence="7" id="KW-0539">Nucleus</keyword>
<keyword evidence="4" id="KW-0489">Methyltransferase</keyword>
<sequence>QNLEFHDSLVIQRSPECGRYAVAKRPLVKGEILYKELPYCTVLLRHCWPYFCYHCLAPLALATKPQPQSVCCNDCGIRFCDADCCRRASDYHRFECADLDLIESTGIGHLAYRILLTACSSLSPSGASQWLAGAPVPRCFPADYSAVDGLCDNAEHHQLDDVAKYRQVARQLASVAVSRGLLAGPDRPSDRLTELFASQLLRHVMQLICNAHAILSHYEFNSAENCLTLQLGEQRIASGVYPLTSCLNHSCQPSVASTFSTLTGNCGLLTVRTLTDLPAGEQVYNCYGPHYLRHEWSERRQSLTEQYFFECQCPHCVSRDSGNQRHRALRCPGEACRGTDQPALLTWTGDDLRQEPRLVCLSCRSAFSDPTLLASLASKLDAANSQLTQAALLAEDRPAEALALLRNCQARLTACAHSGNSRLGRCHDLQAKCFSRLGKHRQAAGHAIRSANIVKVQFGGESVEYGKELFKASELLALAGERDRLQQTADICLRLLRLYYGNADSCPLISELEVMLL</sequence>
<evidence type="ECO:0000256" key="2">
    <source>
        <dbReference type="ARBA" id="ARBA00004496"/>
    </source>
</evidence>
<evidence type="ECO:0000256" key="7">
    <source>
        <dbReference type="ARBA" id="ARBA00023242"/>
    </source>
</evidence>
<dbReference type="SUPFAM" id="SSF82199">
    <property type="entry name" value="SET domain"/>
    <property type="match status" value="1"/>
</dbReference>
<dbReference type="PROSITE" id="PS50280">
    <property type="entry name" value="SET"/>
    <property type="match status" value="1"/>
</dbReference>
<dbReference type="PANTHER" id="PTHR46165:SF2">
    <property type="entry name" value="SET AND MYND DOMAIN-CONTAINING PROTEIN 4"/>
    <property type="match status" value="1"/>
</dbReference>
<dbReference type="GO" id="GO:0042826">
    <property type="term" value="F:histone deacetylase binding"/>
    <property type="evidence" value="ECO:0007669"/>
    <property type="project" value="TreeGrafter"/>
</dbReference>
<evidence type="ECO:0000256" key="6">
    <source>
        <dbReference type="ARBA" id="ARBA00022691"/>
    </source>
</evidence>
<comment type="caution">
    <text evidence="10">The sequence shown here is derived from an EMBL/GenBank/DDBJ whole genome shotgun (WGS) entry which is preliminary data.</text>
</comment>
<evidence type="ECO:0000256" key="3">
    <source>
        <dbReference type="ARBA" id="ARBA00022490"/>
    </source>
</evidence>
<evidence type="ECO:0000256" key="8">
    <source>
        <dbReference type="ARBA" id="ARBA00048985"/>
    </source>
</evidence>
<dbReference type="InterPro" id="IPR001214">
    <property type="entry name" value="SET_dom"/>
</dbReference>
<dbReference type="CDD" id="cd10536">
    <property type="entry name" value="SET_SMYD4"/>
    <property type="match status" value="1"/>
</dbReference>
<keyword evidence="11" id="KW-1185">Reference proteome</keyword>
<dbReference type="InterPro" id="IPR046341">
    <property type="entry name" value="SET_dom_sf"/>
</dbReference>
<dbReference type="GO" id="GO:0008168">
    <property type="term" value="F:methyltransferase activity"/>
    <property type="evidence" value="ECO:0007669"/>
    <property type="project" value="UniProtKB-KW"/>
</dbReference>
<dbReference type="Gene3D" id="1.10.220.160">
    <property type="match status" value="1"/>
</dbReference>
<evidence type="ECO:0000313" key="11">
    <source>
        <dbReference type="Proteomes" id="UP000215902"/>
    </source>
</evidence>
<dbReference type="PANTHER" id="PTHR46165">
    <property type="entry name" value="SET AND MYND DOMAIN-CONTAINING PROTEIN 4"/>
    <property type="match status" value="1"/>
</dbReference>
<comment type="catalytic activity">
    <reaction evidence="8">
        <text>L-lysyl-[protein] + S-adenosyl-L-methionine = N(6)-methyl-L-lysyl-[protein] + S-adenosyl-L-homocysteine + H(+)</text>
        <dbReference type="Rhea" id="RHEA:51736"/>
        <dbReference type="Rhea" id="RHEA-COMP:9752"/>
        <dbReference type="Rhea" id="RHEA-COMP:13053"/>
        <dbReference type="ChEBI" id="CHEBI:15378"/>
        <dbReference type="ChEBI" id="CHEBI:29969"/>
        <dbReference type="ChEBI" id="CHEBI:57856"/>
        <dbReference type="ChEBI" id="CHEBI:59789"/>
        <dbReference type="ChEBI" id="CHEBI:61929"/>
    </reaction>
</comment>
<feature type="non-terminal residue" evidence="10">
    <location>
        <position position="1"/>
    </location>
</feature>
<name>A0A267E0P7_9PLAT</name>
<protein>
    <recommendedName>
        <fullName evidence="9">SET domain-containing protein</fullName>
    </recommendedName>
</protein>
<feature type="domain" description="SET" evidence="9">
    <location>
        <begin position="7"/>
        <end position="288"/>
    </location>
</feature>
<dbReference type="Pfam" id="PF00856">
    <property type="entry name" value="SET"/>
    <property type="match status" value="1"/>
</dbReference>
<dbReference type="STRING" id="282301.A0A267E0P7"/>
<evidence type="ECO:0000256" key="1">
    <source>
        <dbReference type="ARBA" id="ARBA00004123"/>
    </source>
</evidence>
<gene>
    <name evidence="10" type="ORF">BOX15_Mlig007626g1</name>
</gene>
<dbReference type="OrthoDB" id="62495at2759"/>
<organism evidence="10 11">
    <name type="scientific">Macrostomum lignano</name>
    <dbReference type="NCBI Taxonomy" id="282301"/>
    <lineage>
        <taxon>Eukaryota</taxon>
        <taxon>Metazoa</taxon>
        <taxon>Spiralia</taxon>
        <taxon>Lophotrochozoa</taxon>
        <taxon>Platyhelminthes</taxon>
        <taxon>Rhabditophora</taxon>
        <taxon>Macrostomorpha</taxon>
        <taxon>Macrostomida</taxon>
        <taxon>Macrostomidae</taxon>
        <taxon>Macrostomum</taxon>
    </lineage>
</organism>
<dbReference type="InterPro" id="IPR052097">
    <property type="entry name" value="SET-MYND_domain_protein"/>
</dbReference>
<keyword evidence="3" id="KW-0963">Cytoplasm</keyword>
<dbReference type="Proteomes" id="UP000215902">
    <property type="component" value="Unassembled WGS sequence"/>
</dbReference>
<dbReference type="GO" id="GO:0005737">
    <property type="term" value="C:cytoplasm"/>
    <property type="evidence" value="ECO:0007669"/>
    <property type="project" value="UniProtKB-SubCell"/>
</dbReference>
<dbReference type="EMBL" id="NIVC01002805">
    <property type="protein sequence ID" value="PAA55121.1"/>
    <property type="molecule type" value="Genomic_DNA"/>
</dbReference>
<evidence type="ECO:0000313" key="10">
    <source>
        <dbReference type="EMBL" id="PAA55121.1"/>
    </source>
</evidence>
<accession>A0A267E0P7</accession>
<keyword evidence="6" id="KW-0949">S-adenosyl-L-methionine</keyword>